<evidence type="ECO:0000313" key="2">
    <source>
        <dbReference type="Proteomes" id="UP001064048"/>
    </source>
</evidence>
<organism evidence="1 2">
    <name type="scientific">Choristoneura fumiferana</name>
    <name type="common">Spruce budworm moth</name>
    <name type="synonym">Archips fumiferana</name>
    <dbReference type="NCBI Taxonomy" id="7141"/>
    <lineage>
        <taxon>Eukaryota</taxon>
        <taxon>Metazoa</taxon>
        <taxon>Ecdysozoa</taxon>
        <taxon>Arthropoda</taxon>
        <taxon>Hexapoda</taxon>
        <taxon>Insecta</taxon>
        <taxon>Pterygota</taxon>
        <taxon>Neoptera</taxon>
        <taxon>Endopterygota</taxon>
        <taxon>Lepidoptera</taxon>
        <taxon>Glossata</taxon>
        <taxon>Ditrysia</taxon>
        <taxon>Tortricoidea</taxon>
        <taxon>Tortricidae</taxon>
        <taxon>Tortricinae</taxon>
        <taxon>Choristoneura</taxon>
    </lineage>
</organism>
<comment type="caution">
    <text evidence="1">The sequence shown here is derived from an EMBL/GenBank/DDBJ whole genome shotgun (WGS) entry which is preliminary data.</text>
</comment>
<dbReference type="EMBL" id="CM046112">
    <property type="protein sequence ID" value="KAI8429306.1"/>
    <property type="molecule type" value="Genomic_DNA"/>
</dbReference>
<keyword evidence="2" id="KW-1185">Reference proteome</keyword>
<dbReference type="Proteomes" id="UP001064048">
    <property type="component" value="Chromosome 12"/>
</dbReference>
<protein>
    <submittedName>
        <fullName evidence="1">Uncharacterized protein</fullName>
    </submittedName>
</protein>
<name>A0ACC0JYV5_CHOFU</name>
<evidence type="ECO:0000313" key="1">
    <source>
        <dbReference type="EMBL" id="KAI8429306.1"/>
    </source>
</evidence>
<reference evidence="1 2" key="1">
    <citation type="journal article" date="2022" name="Genome Biol. Evol.">
        <title>The Spruce Budworm Genome: Reconstructing the Evolutionary History of Antifreeze Proteins.</title>
        <authorList>
            <person name="Beliveau C."/>
            <person name="Gagne P."/>
            <person name="Picq S."/>
            <person name="Vernygora O."/>
            <person name="Keeling C.I."/>
            <person name="Pinkney K."/>
            <person name="Doucet D."/>
            <person name="Wen F."/>
            <person name="Johnston J.S."/>
            <person name="Maaroufi H."/>
            <person name="Boyle B."/>
            <person name="Laroche J."/>
            <person name="Dewar K."/>
            <person name="Juretic N."/>
            <person name="Blackburn G."/>
            <person name="Nisole A."/>
            <person name="Brunet B."/>
            <person name="Brandao M."/>
            <person name="Lumley L."/>
            <person name="Duan J."/>
            <person name="Quan G."/>
            <person name="Lucarotti C.J."/>
            <person name="Roe A.D."/>
            <person name="Sperling F.A.H."/>
            <person name="Levesque R.C."/>
            <person name="Cusson M."/>
        </authorList>
    </citation>
    <scope>NUCLEOTIDE SEQUENCE [LARGE SCALE GENOMIC DNA]</scope>
    <source>
        <strain evidence="1">Glfc:IPQL:Cfum</strain>
    </source>
</reference>
<accession>A0ACC0JYV5</accession>
<gene>
    <name evidence="1" type="ORF">MSG28_007803</name>
</gene>
<proteinExistence type="predicted"/>
<sequence>MTGRYRIVSVKNVTIQNVEVLPSRQPPEWEHESYYSLQQQHLHQIQKGGSLHLGPDVSSCRCDKRVKKEFSPALLGPMLAGAAGALHGRTPIAAYPLEQPQAELLRLEANSLSLRLLALRHGRIKLRR</sequence>